<feature type="region of interest" description="Disordered" evidence="1">
    <location>
        <begin position="74"/>
        <end position="96"/>
    </location>
</feature>
<protein>
    <submittedName>
        <fullName evidence="3">Uncharacterized protein</fullName>
    </submittedName>
</protein>
<feature type="transmembrane region" description="Helical" evidence="2">
    <location>
        <begin position="105"/>
        <end position="123"/>
    </location>
</feature>
<name>A0A139ATT5_GONPJ</name>
<evidence type="ECO:0000256" key="1">
    <source>
        <dbReference type="SAM" id="MobiDB-lite"/>
    </source>
</evidence>
<keyword evidence="2" id="KW-0472">Membrane</keyword>
<dbReference type="EMBL" id="KQ965736">
    <property type="protein sequence ID" value="KXS20150.1"/>
    <property type="molecule type" value="Genomic_DNA"/>
</dbReference>
<organism evidence="3 4">
    <name type="scientific">Gonapodya prolifera (strain JEL478)</name>
    <name type="common">Monoblepharis prolifera</name>
    <dbReference type="NCBI Taxonomy" id="1344416"/>
    <lineage>
        <taxon>Eukaryota</taxon>
        <taxon>Fungi</taxon>
        <taxon>Fungi incertae sedis</taxon>
        <taxon>Chytridiomycota</taxon>
        <taxon>Chytridiomycota incertae sedis</taxon>
        <taxon>Monoblepharidomycetes</taxon>
        <taxon>Monoblepharidales</taxon>
        <taxon>Gonapodyaceae</taxon>
        <taxon>Gonapodya</taxon>
    </lineage>
</organism>
<keyword evidence="2" id="KW-0812">Transmembrane</keyword>
<evidence type="ECO:0000313" key="3">
    <source>
        <dbReference type="EMBL" id="KXS20150.1"/>
    </source>
</evidence>
<proteinExistence type="predicted"/>
<keyword evidence="2" id="KW-1133">Transmembrane helix</keyword>
<dbReference type="AlphaFoldDB" id="A0A139ATT5"/>
<accession>A0A139ATT5</accession>
<dbReference type="Proteomes" id="UP000070544">
    <property type="component" value="Unassembled WGS sequence"/>
</dbReference>
<sequence length="125" mass="13497">MPQNKKASLQNLLSRGTSFSELLEHGFRTTASIGRFSISELLSNGILIPFTDGLRIYVAKPAASGKAAIVETSSPVETGYQESTRDNDSNVGPDLIDSERSVSRYPSYLIIAGYGILGLSLIHHL</sequence>
<evidence type="ECO:0000313" key="4">
    <source>
        <dbReference type="Proteomes" id="UP000070544"/>
    </source>
</evidence>
<evidence type="ECO:0000256" key="2">
    <source>
        <dbReference type="SAM" id="Phobius"/>
    </source>
</evidence>
<gene>
    <name evidence="3" type="ORF">M427DRAFT_403308</name>
</gene>
<reference evidence="3 4" key="1">
    <citation type="journal article" date="2015" name="Genome Biol. Evol.">
        <title>Phylogenomic analyses indicate that early fungi evolved digesting cell walls of algal ancestors of land plants.</title>
        <authorList>
            <person name="Chang Y."/>
            <person name="Wang S."/>
            <person name="Sekimoto S."/>
            <person name="Aerts A.L."/>
            <person name="Choi C."/>
            <person name="Clum A."/>
            <person name="LaButti K.M."/>
            <person name="Lindquist E.A."/>
            <person name="Yee Ngan C."/>
            <person name="Ohm R.A."/>
            <person name="Salamov A.A."/>
            <person name="Grigoriev I.V."/>
            <person name="Spatafora J.W."/>
            <person name="Berbee M.L."/>
        </authorList>
    </citation>
    <scope>NUCLEOTIDE SEQUENCE [LARGE SCALE GENOMIC DNA]</scope>
    <source>
        <strain evidence="3 4">JEL478</strain>
    </source>
</reference>
<keyword evidence="4" id="KW-1185">Reference proteome</keyword>